<protein>
    <recommendedName>
        <fullName evidence="5">NADH:quinone oxidoreductase/Mrp antiporter membrane subunit domain-containing protein</fullName>
    </recommendedName>
</protein>
<sequence length="65" mass="7337">MIFPVIIGMLILLMLHNIFSDFGLQPISSSFLIDGFTDNNYFKFILGYKLLTSSIMLNFSSGLII</sequence>
<evidence type="ECO:0008006" key="5">
    <source>
        <dbReference type="Google" id="ProtNLM"/>
    </source>
</evidence>
<accession>A0A1Y1VDN9</accession>
<comment type="caution">
    <text evidence="3">The sequence shown here is derived from an EMBL/GenBank/DDBJ whole genome shotgun (WGS) entry which is preliminary data.</text>
</comment>
<evidence type="ECO:0000256" key="2">
    <source>
        <dbReference type="SAM" id="SignalP"/>
    </source>
</evidence>
<feature type="non-terminal residue" evidence="3">
    <location>
        <position position="65"/>
    </location>
</feature>
<keyword evidence="2" id="KW-0732">Signal</keyword>
<dbReference type="AlphaFoldDB" id="A0A1Y1VDN9"/>
<name>A0A1Y1VDN9_9FUNG</name>
<dbReference type="EMBL" id="MCFH01000012">
    <property type="protein sequence ID" value="ORX53735.1"/>
    <property type="molecule type" value="Genomic_DNA"/>
</dbReference>
<feature type="transmembrane region" description="Helical" evidence="1">
    <location>
        <begin position="44"/>
        <end position="64"/>
    </location>
</feature>
<evidence type="ECO:0000313" key="3">
    <source>
        <dbReference type="EMBL" id="ORX53735.1"/>
    </source>
</evidence>
<proteinExistence type="predicted"/>
<evidence type="ECO:0000313" key="4">
    <source>
        <dbReference type="Proteomes" id="UP000193719"/>
    </source>
</evidence>
<reference evidence="3 4" key="2">
    <citation type="submission" date="2016-08" db="EMBL/GenBank/DDBJ databases">
        <title>Pervasive Adenine N6-methylation of Active Genes in Fungi.</title>
        <authorList>
            <consortium name="DOE Joint Genome Institute"/>
            <person name="Mondo S.J."/>
            <person name="Dannebaum R.O."/>
            <person name="Kuo R.C."/>
            <person name="Labutti K."/>
            <person name="Haridas S."/>
            <person name="Kuo A."/>
            <person name="Salamov A."/>
            <person name="Ahrendt S.R."/>
            <person name="Lipzen A."/>
            <person name="Sullivan W."/>
            <person name="Andreopoulos W.B."/>
            <person name="Clum A."/>
            <person name="Lindquist E."/>
            <person name="Daum C."/>
            <person name="Ramamoorthy G.K."/>
            <person name="Gryganskyi A."/>
            <person name="Culley D."/>
            <person name="Magnuson J.K."/>
            <person name="James T.Y."/>
            <person name="O'Malley M.A."/>
            <person name="Stajich J.E."/>
            <person name="Spatafora J.W."/>
            <person name="Visel A."/>
            <person name="Grigoriev I.V."/>
        </authorList>
    </citation>
    <scope>NUCLEOTIDE SEQUENCE [LARGE SCALE GENOMIC DNA]</scope>
    <source>
        <strain evidence="4">finn</strain>
    </source>
</reference>
<organism evidence="3 4">
    <name type="scientific">Piromyces finnis</name>
    <dbReference type="NCBI Taxonomy" id="1754191"/>
    <lineage>
        <taxon>Eukaryota</taxon>
        <taxon>Fungi</taxon>
        <taxon>Fungi incertae sedis</taxon>
        <taxon>Chytridiomycota</taxon>
        <taxon>Chytridiomycota incertae sedis</taxon>
        <taxon>Neocallimastigomycetes</taxon>
        <taxon>Neocallimastigales</taxon>
        <taxon>Neocallimastigaceae</taxon>
        <taxon>Piromyces</taxon>
    </lineage>
</organism>
<keyword evidence="1" id="KW-0812">Transmembrane</keyword>
<feature type="chain" id="PRO_5012982721" description="NADH:quinone oxidoreductase/Mrp antiporter membrane subunit domain-containing protein" evidence="2">
    <location>
        <begin position="21"/>
        <end position="65"/>
    </location>
</feature>
<evidence type="ECO:0000256" key="1">
    <source>
        <dbReference type="SAM" id="Phobius"/>
    </source>
</evidence>
<keyword evidence="1" id="KW-1133">Transmembrane helix</keyword>
<keyword evidence="4" id="KW-1185">Reference proteome</keyword>
<feature type="signal peptide" evidence="2">
    <location>
        <begin position="1"/>
        <end position="20"/>
    </location>
</feature>
<reference evidence="3 4" key="1">
    <citation type="submission" date="2016-08" db="EMBL/GenBank/DDBJ databases">
        <title>Genomes of anaerobic fungi encode conserved fungal cellulosomes for biomass hydrolysis.</title>
        <authorList>
            <consortium name="DOE Joint Genome Institute"/>
            <person name="Haitjema C.H."/>
            <person name="Gilmore S.P."/>
            <person name="Henske J.K."/>
            <person name="Solomon K.V."/>
            <person name="De Groot R."/>
            <person name="Kuo A."/>
            <person name="Mondo S.J."/>
            <person name="Salamov A.A."/>
            <person name="Labutti K."/>
            <person name="Zhao Z."/>
            <person name="Chiniquy J."/>
            <person name="Barry K."/>
            <person name="Brewer H.M."/>
            <person name="Purvine S.O."/>
            <person name="Wright A.T."/>
            <person name="Boxma B."/>
            <person name="Van Alen T."/>
            <person name="Hackstein J.H."/>
            <person name="Baker S.E."/>
            <person name="Grigoriev I.V."/>
            <person name="O'Malley M.A."/>
        </authorList>
    </citation>
    <scope>NUCLEOTIDE SEQUENCE [LARGE SCALE GENOMIC DNA]</scope>
    <source>
        <strain evidence="4">finn</strain>
    </source>
</reference>
<keyword evidence="1" id="KW-0472">Membrane</keyword>
<dbReference type="Proteomes" id="UP000193719">
    <property type="component" value="Unassembled WGS sequence"/>
</dbReference>
<gene>
    <name evidence="3" type="ORF">BCR36DRAFT_441911</name>
</gene>